<dbReference type="Proteomes" id="UP000178377">
    <property type="component" value="Unassembled WGS sequence"/>
</dbReference>
<evidence type="ECO:0000256" key="5">
    <source>
        <dbReference type="ARBA" id="ARBA00023204"/>
    </source>
</evidence>
<dbReference type="InterPro" id="IPR022572">
    <property type="entry name" value="DNA_rep/recomb_RecO_N"/>
</dbReference>
<dbReference type="Gene3D" id="1.20.1440.120">
    <property type="entry name" value="Recombination protein O, C-terminal domain"/>
    <property type="match status" value="1"/>
</dbReference>
<evidence type="ECO:0000256" key="6">
    <source>
        <dbReference type="ARBA" id="ARBA00033409"/>
    </source>
</evidence>
<dbReference type="SUPFAM" id="SSF50249">
    <property type="entry name" value="Nucleic acid-binding proteins"/>
    <property type="match status" value="1"/>
</dbReference>
<keyword evidence="4 7" id="KW-0233">DNA recombination</keyword>
<evidence type="ECO:0000256" key="2">
    <source>
        <dbReference type="ARBA" id="ARBA00021310"/>
    </source>
</evidence>
<evidence type="ECO:0000256" key="1">
    <source>
        <dbReference type="ARBA" id="ARBA00007452"/>
    </source>
</evidence>
<organism evidence="9 10">
    <name type="scientific">Candidatus Doudnabacteria bacterium RIFCSPHIGHO2_01_FULL_50_11</name>
    <dbReference type="NCBI Taxonomy" id="1817828"/>
    <lineage>
        <taxon>Bacteria</taxon>
        <taxon>Candidatus Doudnaibacteriota</taxon>
    </lineage>
</organism>
<feature type="domain" description="DNA replication/recombination mediator RecO N-terminal" evidence="8">
    <location>
        <begin position="5"/>
        <end position="78"/>
    </location>
</feature>
<dbReference type="Pfam" id="PF11967">
    <property type="entry name" value="RecO_N"/>
    <property type="match status" value="1"/>
</dbReference>
<dbReference type="Gene3D" id="2.40.50.140">
    <property type="entry name" value="Nucleic acid-binding proteins"/>
    <property type="match status" value="1"/>
</dbReference>
<dbReference type="InterPro" id="IPR042242">
    <property type="entry name" value="RecO_C"/>
</dbReference>
<dbReference type="EMBL" id="MFEO01000004">
    <property type="protein sequence ID" value="OGE91156.1"/>
    <property type="molecule type" value="Genomic_DNA"/>
</dbReference>
<evidence type="ECO:0000259" key="8">
    <source>
        <dbReference type="Pfam" id="PF11967"/>
    </source>
</evidence>
<accession>A0A1F5PMK7</accession>
<comment type="function">
    <text evidence="7">Involved in DNA repair and RecF pathway recombination.</text>
</comment>
<evidence type="ECO:0000256" key="7">
    <source>
        <dbReference type="HAMAP-Rule" id="MF_00201"/>
    </source>
</evidence>
<dbReference type="NCBIfam" id="TIGR00613">
    <property type="entry name" value="reco"/>
    <property type="match status" value="1"/>
</dbReference>
<sequence length="247" mass="27817">MRGRTHSAIVIKRAPYREADEVLTCWSWDIGKIRLLARGVRKNESRLKGALSPLAWLEFDVVPSDHLPIIAGVRRVASYSRAGRDLKRVALVFTIFEMILRATPDRQPVRNVSLLLRSALDQLSQDGPVASEFLLVFRYRLLSALGYQPRFDRCSSCGRSLKSEPSRWSPSWHGIVCERCALGLERISILPAVGVEFFTALENSTEVFPQVMLDSNLEPLLEGWLGGVFQTIIERSLNSSPFLVKHA</sequence>
<dbReference type="InterPro" id="IPR012340">
    <property type="entry name" value="NA-bd_OB-fold"/>
</dbReference>
<evidence type="ECO:0000313" key="10">
    <source>
        <dbReference type="Proteomes" id="UP000178377"/>
    </source>
</evidence>
<evidence type="ECO:0000256" key="3">
    <source>
        <dbReference type="ARBA" id="ARBA00022763"/>
    </source>
</evidence>
<dbReference type="InterPro" id="IPR003717">
    <property type="entry name" value="RecO"/>
</dbReference>
<dbReference type="PANTHER" id="PTHR33991:SF1">
    <property type="entry name" value="DNA REPAIR PROTEIN RECO"/>
    <property type="match status" value="1"/>
</dbReference>
<dbReference type="GO" id="GO:0043590">
    <property type="term" value="C:bacterial nucleoid"/>
    <property type="evidence" value="ECO:0007669"/>
    <property type="project" value="TreeGrafter"/>
</dbReference>
<evidence type="ECO:0000313" key="9">
    <source>
        <dbReference type="EMBL" id="OGE91156.1"/>
    </source>
</evidence>
<keyword evidence="3 7" id="KW-0227">DNA damage</keyword>
<evidence type="ECO:0000256" key="4">
    <source>
        <dbReference type="ARBA" id="ARBA00023172"/>
    </source>
</evidence>
<dbReference type="Pfam" id="PF02565">
    <property type="entry name" value="RecO_C"/>
    <property type="match status" value="1"/>
</dbReference>
<gene>
    <name evidence="7" type="primary">recO</name>
    <name evidence="9" type="ORF">A2722_03985</name>
</gene>
<dbReference type="InterPro" id="IPR037278">
    <property type="entry name" value="ARFGAP/RecO"/>
</dbReference>
<protein>
    <recommendedName>
        <fullName evidence="2 7">DNA repair protein RecO</fullName>
    </recommendedName>
    <alternativeName>
        <fullName evidence="6 7">Recombination protein O</fullName>
    </alternativeName>
</protein>
<comment type="similarity">
    <text evidence="1 7">Belongs to the RecO family.</text>
</comment>
<name>A0A1F5PMK7_9BACT</name>
<dbReference type="GO" id="GO:0006310">
    <property type="term" value="P:DNA recombination"/>
    <property type="evidence" value="ECO:0007669"/>
    <property type="project" value="UniProtKB-UniRule"/>
</dbReference>
<dbReference type="STRING" id="1817828.A2722_03985"/>
<comment type="caution">
    <text evidence="9">The sequence shown here is derived from an EMBL/GenBank/DDBJ whole genome shotgun (WGS) entry which is preliminary data.</text>
</comment>
<dbReference type="AlphaFoldDB" id="A0A1F5PMK7"/>
<dbReference type="GO" id="GO:0006302">
    <property type="term" value="P:double-strand break repair"/>
    <property type="evidence" value="ECO:0007669"/>
    <property type="project" value="TreeGrafter"/>
</dbReference>
<dbReference type="HAMAP" id="MF_00201">
    <property type="entry name" value="RecO"/>
    <property type="match status" value="1"/>
</dbReference>
<keyword evidence="5 7" id="KW-0234">DNA repair</keyword>
<proteinExistence type="inferred from homology"/>
<dbReference type="PANTHER" id="PTHR33991">
    <property type="entry name" value="DNA REPAIR PROTEIN RECO"/>
    <property type="match status" value="1"/>
</dbReference>
<reference evidence="9 10" key="1">
    <citation type="journal article" date="2016" name="Nat. Commun.">
        <title>Thousands of microbial genomes shed light on interconnected biogeochemical processes in an aquifer system.</title>
        <authorList>
            <person name="Anantharaman K."/>
            <person name="Brown C.T."/>
            <person name="Hug L.A."/>
            <person name="Sharon I."/>
            <person name="Castelle C.J."/>
            <person name="Probst A.J."/>
            <person name="Thomas B.C."/>
            <person name="Singh A."/>
            <person name="Wilkins M.J."/>
            <person name="Karaoz U."/>
            <person name="Brodie E.L."/>
            <person name="Williams K.H."/>
            <person name="Hubbard S.S."/>
            <person name="Banfield J.F."/>
        </authorList>
    </citation>
    <scope>NUCLEOTIDE SEQUENCE [LARGE SCALE GENOMIC DNA]</scope>
</reference>
<dbReference type="SUPFAM" id="SSF57863">
    <property type="entry name" value="ArfGap/RecO-like zinc finger"/>
    <property type="match status" value="1"/>
</dbReference>